<evidence type="ECO:0000313" key="5">
    <source>
        <dbReference type="Proteomes" id="UP000069771"/>
    </source>
</evidence>
<dbReference type="Gene3D" id="3.30.460.10">
    <property type="entry name" value="Beta Polymerase, domain 2"/>
    <property type="match status" value="1"/>
</dbReference>
<dbReference type="EMBL" id="MPJZ01000089">
    <property type="protein sequence ID" value="OLU43949.1"/>
    <property type="molecule type" value="Genomic_DNA"/>
</dbReference>
<dbReference type="GeneID" id="78478989"/>
<proteinExistence type="inferred from homology"/>
<evidence type="ECO:0000256" key="2">
    <source>
        <dbReference type="HAMAP-Rule" id="MF_01477"/>
    </source>
</evidence>
<organism evidence="3 5">
    <name type="scientific">Faecalibaculum rodentium</name>
    <dbReference type="NCBI Taxonomy" id="1702221"/>
    <lineage>
        <taxon>Bacteria</taxon>
        <taxon>Bacillati</taxon>
        <taxon>Bacillota</taxon>
        <taxon>Erysipelotrichia</taxon>
        <taxon>Erysipelotrichales</taxon>
        <taxon>Erysipelotrichaceae</taxon>
        <taxon>Faecalibaculum</taxon>
    </lineage>
</organism>
<keyword evidence="2" id="KW-0963">Cytoplasm</keyword>
<dbReference type="AlphaFoldDB" id="A0A140DY79"/>
<dbReference type="KEGG" id="fro:AALO17_24720"/>
<keyword evidence="2" id="KW-0678">Repressor</keyword>
<comment type="function">
    <text evidence="2">Functions as a ribosomal silencing factor. Interacts with ribosomal protein uL14 (rplN), blocking formation of intersubunit bridge B8. Prevents association of the 30S and 50S ribosomal subunits and the formation of functional ribosomes, thus repressing translation.</text>
</comment>
<dbReference type="OrthoDB" id="9793681at2"/>
<dbReference type="InterPro" id="IPR004394">
    <property type="entry name" value="Iojap/RsfS/C7orf30"/>
</dbReference>
<sequence length="123" mass="14183">MDQLTRVVIDAIEDKKGTDIRVYDMKTLSPFMDTMIVCSTQNLRQNNAVVQSIKDKLKEEGLECDMRVEGRQDSKWILVDLKDVVVNVFVQDERDFYGLDKLYRDVFIDRTEEADSTGEEPGA</sequence>
<comment type="subcellular location">
    <subcellularLocation>
        <location evidence="2">Cytoplasm</location>
    </subcellularLocation>
</comment>
<comment type="subunit">
    <text evidence="2">Interacts with ribosomal protein uL14 (rplN).</text>
</comment>
<reference evidence="3 5" key="1">
    <citation type="journal article" date="2016" name="Gut Pathog.">
        <title>Whole genome sequencing of "Faecalibaculum rodentium" ALO17, isolated from C57BL/6J laboratory mouse feces.</title>
        <authorList>
            <person name="Lim S."/>
            <person name="Chang D.H."/>
            <person name="Ahn S."/>
            <person name="Kim B.C."/>
        </authorList>
    </citation>
    <scope>NUCLEOTIDE SEQUENCE [LARGE SCALE GENOMIC DNA]</scope>
    <source>
        <strain evidence="3 5">Alo17</strain>
    </source>
</reference>
<dbReference type="Proteomes" id="UP000069771">
    <property type="component" value="Chromosome"/>
</dbReference>
<dbReference type="PANTHER" id="PTHR21043">
    <property type="entry name" value="IOJAP SUPERFAMILY ORTHOLOG"/>
    <property type="match status" value="1"/>
</dbReference>
<evidence type="ECO:0000313" key="4">
    <source>
        <dbReference type="EMBL" id="OLU43949.1"/>
    </source>
</evidence>
<evidence type="ECO:0000313" key="6">
    <source>
        <dbReference type="Proteomes" id="UP000186758"/>
    </source>
</evidence>
<gene>
    <name evidence="2" type="primary">rsfS</name>
    <name evidence="3" type="ORF">AALO17_24720</name>
    <name evidence="4" type="ORF">BO223_09945</name>
</gene>
<dbReference type="EMBL" id="CP011391">
    <property type="protein sequence ID" value="AMK55606.1"/>
    <property type="molecule type" value="Genomic_DNA"/>
</dbReference>
<dbReference type="STRING" id="1702221.AALO17_24720"/>
<dbReference type="PANTHER" id="PTHR21043:SF0">
    <property type="entry name" value="MITOCHONDRIAL ASSEMBLY OF RIBOSOMAL LARGE SUBUNIT PROTEIN 1"/>
    <property type="match status" value="1"/>
</dbReference>
<dbReference type="Proteomes" id="UP000186758">
    <property type="component" value="Unassembled WGS sequence"/>
</dbReference>
<comment type="similarity">
    <text evidence="1 2">Belongs to the Iojap/RsfS family.</text>
</comment>
<reference evidence="4 6" key="2">
    <citation type="submission" date="2016-11" db="EMBL/GenBank/DDBJ databases">
        <title>Description of two novel members of the family Erysipelotrichaceae: Ileibacterium lipovorans gen. nov., sp. nov. and Dubosiella newyorkensis, gen. nov., sp. nov.</title>
        <authorList>
            <person name="Cox L.M."/>
            <person name="Sohn J."/>
            <person name="Tyrrell K.L."/>
            <person name="Citron D.M."/>
            <person name="Lawson P.A."/>
            <person name="Patel N.B."/>
            <person name="Iizumi T."/>
            <person name="Perez-Perez G.I."/>
            <person name="Goldstein E.J."/>
            <person name="Blaser M.J."/>
        </authorList>
    </citation>
    <scope>NUCLEOTIDE SEQUENCE [LARGE SCALE GENOMIC DNA]</scope>
    <source>
        <strain evidence="4 6">NYU-BL-K8</strain>
    </source>
</reference>
<dbReference type="GO" id="GO:0043023">
    <property type="term" value="F:ribosomal large subunit binding"/>
    <property type="evidence" value="ECO:0007669"/>
    <property type="project" value="TreeGrafter"/>
</dbReference>
<accession>A0A140DY79</accession>
<dbReference type="GO" id="GO:0042256">
    <property type="term" value="P:cytosolic ribosome assembly"/>
    <property type="evidence" value="ECO:0007669"/>
    <property type="project" value="UniProtKB-UniRule"/>
</dbReference>
<dbReference type="NCBIfam" id="TIGR00090">
    <property type="entry name" value="rsfS_iojap_ybeB"/>
    <property type="match status" value="1"/>
</dbReference>
<dbReference type="Pfam" id="PF02410">
    <property type="entry name" value="RsfS"/>
    <property type="match status" value="1"/>
</dbReference>
<dbReference type="GO" id="GO:0005737">
    <property type="term" value="C:cytoplasm"/>
    <property type="evidence" value="ECO:0007669"/>
    <property type="project" value="UniProtKB-SubCell"/>
</dbReference>
<name>A0A140DY79_9FIRM</name>
<keyword evidence="5" id="KW-1185">Reference proteome</keyword>
<dbReference type="HAMAP" id="MF_01477">
    <property type="entry name" value="Iojap_RsfS"/>
    <property type="match status" value="1"/>
</dbReference>
<keyword evidence="2" id="KW-0810">Translation regulation</keyword>
<dbReference type="GO" id="GO:0017148">
    <property type="term" value="P:negative regulation of translation"/>
    <property type="evidence" value="ECO:0007669"/>
    <property type="project" value="UniProtKB-UniRule"/>
</dbReference>
<dbReference type="RefSeq" id="WP_075885901.1">
    <property type="nucleotide sequence ID" value="NZ_CAKOCV010000032.1"/>
</dbReference>
<dbReference type="GO" id="GO:0090071">
    <property type="term" value="P:negative regulation of ribosome biogenesis"/>
    <property type="evidence" value="ECO:0007669"/>
    <property type="project" value="UniProtKB-UniRule"/>
</dbReference>
<dbReference type="SUPFAM" id="SSF81301">
    <property type="entry name" value="Nucleotidyltransferase"/>
    <property type="match status" value="1"/>
</dbReference>
<evidence type="ECO:0000313" key="3">
    <source>
        <dbReference type="EMBL" id="AMK55606.1"/>
    </source>
</evidence>
<evidence type="ECO:0000256" key="1">
    <source>
        <dbReference type="ARBA" id="ARBA00010574"/>
    </source>
</evidence>
<protein>
    <recommendedName>
        <fullName evidence="2">Ribosomal silencing factor RsfS</fullName>
    </recommendedName>
</protein>
<dbReference type="InterPro" id="IPR043519">
    <property type="entry name" value="NT_sf"/>
</dbReference>